<protein>
    <submittedName>
        <fullName evidence="1">Uncharacterized protein</fullName>
    </submittedName>
</protein>
<sequence>METLTDGALDQFKKELFGFMHCLRPYDLNALREMVII</sequence>
<name>A0A3G5ABG9_9VIRU</name>
<gene>
    <name evidence="1" type="ORF">Hyperionvirus29_21</name>
</gene>
<accession>A0A3G5ABG9</accession>
<dbReference type="EMBL" id="MK072411">
    <property type="protein sequence ID" value="AYV84568.1"/>
    <property type="molecule type" value="Genomic_DNA"/>
</dbReference>
<organism evidence="1">
    <name type="scientific">Hyperionvirus sp</name>
    <dbReference type="NCBI Taxonomy" id="2487770"/>
    <lineage>
        <taxon>Viruses</taxon>
        <taxon>Varidnaviria</taxon>
        <taxon>Bamfordvirae</taxon>
        <taxon>Nucleocytoviricota</taxon>
        <taxon>Megaviricetes</taxon>
        <taxon>Imitervirales</taxon>
        <taxon>Mimiviridae</taxon>
        <taxon>Klosneuvirinae</taxon>
    </lineage>
</organism>
<reference evidence="1" key="1">
    <citation type="submission" date="2018-10" db="EMBL/GenBank/DDBJ databases">
        <title>Hidden diversity of soil giant viruses.</title>
        <authorList>
            <person name="Schulz F."/>
            <person name="Alteio L."/>
            <person name="Goudeau D."/>
            <person name="Ryan E.M."/>
            <person name="Malmstrom R.R."/>
            <person name="Blanchard J."/>
            <person name="Woyke T."/>
        </authorList>
    </citation>
    <scope>NUCLEOTIDE SEQUENCE</scope>
    <source>
        <strain evidence="1">HYV1</strain>
    </source>
</reference>
<evidence type="ECO:0000313" key="1">
    <source>
        <dbReference type="EMBL" id="AYV84568.1"/>
    </source>
</evidence>
<proteinExistence type="predicted"/>